<dbReference type="InterPro" id="IPR055357">
    <property type="entry name" value="LRR_At1g61320_AtMIF1"/>
</dbReference>
<dbReference type="GO" id="GO:0031146">
    <property type="term" value="P:SCF-dependent proteasomal ubiquitin-dependent protein catabolic process"/>
    <property type="evidence" value="ECO:0007669"/>
    <property type="project" value="TreeGrafter"/>
</dbReference>
<feature type="compositionally biased region" description="Acidic residues" evidence="2">
    <location>
        <begin position="20"/>
        <end position="29"/>
    </location>
</feature>
<comment type="subcellular location">
    <subcellularLocation>
        <location evidence="1">Cytoplasm</location>
        <location evidence="1">Cytoskeleton</location>
        <location evidence="1">Cilium axoneme</location>
    </subcellularLocation>
</comment>
<gene>
    <name evidence="5" type="ORF">C2E21_7192</name>
</gene>
<feature type="compositionally biased region" description="Low complexity" evidence="2">
    <location>
        <begin position="862"/>
        <end position="884"/>
    </location>
</feature>
<dbReference type="STRING" id="3076.A0A2P6TI44"/>
<reference evidence="5 6" key="1">
    <citation type="journal article" date="2018" name="Plant J.">
        <title>Genome sequences of Chlorella sorokiniana UTEX 1602 and Micractinium conductrix SAG 241.80: implications to maltose excretion by a green alga.</title>
        <authorList>
            <person name="Arriola M.B."/>
            <person name="Velmurugan N."/>
            <person name="Zhang Y."/>
            <person name="Plunkett M.H."/>
            <person name="Hondzo H."/>
            <person name="Barney B.M."/>
        </authorList>
    </citation>
    <scope>NUCLEOTIDE SEQUENCE [LARGE SCALE GENOMIC DNA]</scope>
    <source>
        <strain evidence="6">UTEX 1602</strain>
    </source>
</reference>
<dbReference type="Gene3D" id="3.80.10.10">
    <property type="entry name" value="Ribonuclease Inhibitor"/>
    <property type="match status" value="4"/>
</dbReference>
<dbReference type="Pfam" id="PF12937">
    <property type="entry name" value="F-box-like"/>
    <property type="match status" value="1"/>
</dbReference>
<organism evidence="5 6">
    <name type="scientific">Chlorella sorokiniana</name>
    <name type="common">Freshwater green alga</name>
    <dbReference type="NCBI Taxonomy" id="3076"/>
    <lineage>
        <taxon>Eukaryota</taxon>
        <taxon>Viridiplantae</taxon>
        <taxon>Chlorophyta</taxon>
        <taxon>core chlorophytes</taxon>
        <taxon>Trebouxiophyceae</taxon>
        <taxon>Chlorellales</taxon>
        <taxon>Chlorellaceae</taxon>
        <taxon>Chlorella clade</taxon>
        <taxon>Chlorella</taxon>
    </lineage>
</organism>
<dbReference type="GO" id="GO:0019005">
    <property type="term" value="C:SCF ubiquitin ligase complex"/>
    <property type="evidence" value="ECO:0007669"/>
    <property type="project" value="TreeGrafter"/>
</dbReference>
<feature type="region of interest" description="Disordered" evidence="2">
    <location>
        <begin position="1"/>
        <end position="29"/>
    </location>
</feature>
<evidence type="ECO:0000259" key="4">
    <source>
        <dbReference type="Pfam" id="PF23622"/>
    </source>
</evidence>
<sequence>MEQDGIPQHACKRPKSRQEGDEDEEMSVAEDMEELAELAAAMQGEEAKEVVLTNEHLLATIFGYLCLEDLCRCAMVRARWRAVTSNPEFWSEINLKGRTVQVSKVRHLLSQHSGVKVLNARGVAFAPSDLTFLLPKLTKLESLEMDKGGYERLELEALATSLPCLTRLVLAGGLVGSHLPDWSVLAHPRLEALVLESGRTTRLRIHAPQLTSLSLRDFQAGAFQLQEANALSSLSVHDCNKLTDTALRTLLSLEGAAATGLAALTSITFSGVPTVSDETLRLVGQRHSAMAVLSLSSCAAVTGSGLGQHGAFPALRSLLLDSCDSVTGSNLSDTVHDLRELEELRLTGCAQVTTLRLQSQRLSRLELCGTRALQELDMRCARLAEVVIRPLNPGLAACAALKRVHLASHAVEHLQWSAFPALETVRLQCPNLRELDLSECRLLTDAVFESLGAGAGPAGYLGAGELNPGCPQLRVLKLGDCEGLRVAALQSPTLESLQLSQCRWLERVQLDCPMLTQLSLEECTHLETAALRSRRMQRMSLGTCPRLGAIAIDCETMAELDLRGCNQLQSLALGCPALRAIDATFCSSLSDAAIEAIARCGALQELVLAVCNSVTTQGLGALARLSQLQRLDLSYTPLEDPTPLYSACRALTSLTLSNNYMLRPEALLPLLGSGSGSFGSLAAAAGAAGPTAASSGSRSQAMLPCLRELDVSYCPLPQPVLAALLTRGARLHSLSINGCRGGVTDALWPLLHRRAEELCEPGGINSGNGSGRGAAPGTPPSRAAELPAVPLAAPGFRGWAPEPAGPYPASSASTDPAAAVDAAAEQLAATAVASQSSEVPAEEEASGGASWPAAAEAVGPCRQQQQGAAPPAAQHQQQQQRQQHSFAEHQLRSLSMVGSKELRSFCLGLAPAAVALERGLLLGGGTVAVQGGQQYALVATPLSGLRELRLSLSGRLRSLALGLPHLADLQLNNCVELGQLVLHCPALERLSMQACKAVDERALVSLVGRLPALRELDLQYCPQVTPQAVQALRRACPSLQTVLVTPPRTVSPGP</sequence>
<evidence type="ECO:0000259" key="3">
    <source>
        <dbReference type="Pfam" id="PF12937"/>
    </source>
</evidence>
<dbReference type="AlphaFoldDB" id="A0A2P6TI44"/>
<dbReference type="SMART" id="SM00367">
    <property type="entry name" value="LRR_CC"/>
    <property type="match status" value="9"/>
</dbReference>
<dbReference type="Pfam" id="PF23622">
    <property type="entry name" value="LRR_At1g61320_AtMIF1"/>
    <property type="match status" value="1"/>
</dbReference>
<dbReference type="InterPro" id="IPR006553">
    <property type="entry name" value="Leu-rich_rpt_Cys-con_subtyp"/>
</dbReference>
<keyword evidence="6" id="KW-1185">Reference proteome</keyword>
<accession>A0A2P6TI44</accession>
<dbReference type="EMBL" id="LHPG02000015">
    <property type="protein sequence ID" value="PRW33939.1"/>
    <property type="molecule type" value="Genomic_DNA"/>
</dbReference>
<dbReference type="SUPFAM" id="SSF52047">
    <property type="entry name" value="RNI-like"/>
    <property type="match status" value="3"/>
</dbReference>
<dbReference type="Proteomes" id="UP000239899">
    <property type="component" value="Unassembled WGS sequence"/>
</dbReference>
<feature type="domain" description="F-box" evidence="3">
    <location>
        <begin position="56"/>
        <end position="95"/>
    </location>
</feature>
<dbReference type="InterPro" id="IPR001810">
    <property type="entry name" value="F-box_dom"/>
</dbReference>
<feature type="region of interest" description="Disordered" evidence="2">
    <location>
        <begin position="831"/>
        <end position="886"/>
    </location>
</feature>
<dbReference type="GO" id="GO:0005930">
    <property type="term" value="C:axoneme"/>
    <property type="evidence" value="ECO:0007669"/>
    <property type="project" value="UniProtKB-SubCell"/>
</dbReference>
<comment type="caution">
    <text evidence="5">The sequence shown here is derived from an EMBL/GenBank/DDBJ whole genome shotgun (WGS) entry which is preliminary data.</text>
</comment>
<proteinExistence type="predicted"/>
<evidence type="ECO:0000313" key="6">
    <source>
        <dbReference type="Proteomes" id="UP000239899"/>
    </source>
</evidence>
<evidence type="ECO:0000313" key="5">
    <source>
        <dbReference type="EMBL" id="PRW33939.1"/>
    </source>
</evidence>
<protein>
    <submittedName>
        <fullName evidence="5">F-box LRR-repeat 15</fullName>
    </submittedName>
</protein>
<dbReference type="OrthoDB" id="10257471at2759"/>
<feature type="domain" description="At1g61320/AtMIF1 LRR" evidence="4">
    <location>
        <begin position="282"/>
        <end position="438"/>
    </location>
</feature>
<feature type="region of interest" description="Disordered" evidence="2">
    <location>
        <begin position="761"/>
        <end position="785"/>
    </location>
</feature>
<dbReference type="PANTHER" id="PTHR13318">
    <property type="entry name" value="PARTNER OF PAIRED, ISOFORM B-RELATED"/>
    <property type="match status" value="1"/>
</dbReference>
<dbReference type="InterPro" id="IPR032675">
    <property type="entry name" value="LRR_dom_sf"/>
</dbReference>
<name>A0A2P6TI44_CHLSO</name>
<evidence type="ECO:0000256" key="2">
    <source>
        <dbReference type="SAM" id="MobiDB-lite"/>
    </source>
</evidence>
<feature type="compositionally biased region" description="Gly residues" evidence="2">
    <location>
        <begin position="764"/>
        <end position="774"/>
    </location>
</feature>
<evidence type="ECO:0000256" key="1">
    <source>
        <dbReference type="ARBA" id="ARBA00004430"/>
    </source>
</evidence>